<dbReference type="EMBL" id="CP017111">
    <property type="protein sequence ID" value="AOO65985.1"/>
    <property type="molecule type" value="Genomic_DNA"/>
</dbReference>
<evidence type="ECO:0000256" key="4">
    <source>
        <dbReference type="HAMAP-Rule" id="MF_01657"/>
    </source>
</evidence>
<feature type="binding site" evidence="4">
    <location>
        <position position="267"/>
    </location>
    <ligand>
        <name>NAD(+)</name>
        <dbReference type="ChEBI" id="CHEBI:57540"/>
    </ligand>
</feature>
<dbReference type="STRING" id="1193502.SHALO_2224"/>
<dbReference type="InterPro" id="IPR015426">
    <property type="entry name" value="Acetylaldehyde_DH_C"/>
</dbReference>
<sequence>MKLKVAIIGTGNIGTDLLIKISRSPYLQCTLFSGRNLNSKGMLKAMSFGVPLSDKGIEAIVEKPECCDLVFDATSASSHKVHAPILKQLNKIVIDLTPAKLGLFTIPSVNLEEALKYDNLNMITCGGQASIPIAYAVSKIVKNIEYIELVSTIASKSAGPGTRANIDEYIETTEKALSHFSGCQNVKVIINLNPAQPSIDMNTTIYLKINKPDMDLITSEVKKMVATIQSYVPGYSLSLDPVYDNGLVILSIKVQGLGDYLPKYAGNLDIINSAAIALAEEFAKNREVSHDK</sequence>
<accession>A0A1D7TLW9</accession>
<keyword evidence="4" id="KW-0560">Oxidoreductase</keyword>
<dbReference type="InterPro" id="IPR003361">
    <property type="entry name" value="Acetaldehyde_dehydrogenase"/>
</dbReference>
<dbReference type="RefSeq" id="WP_069478597.1">
    <property type="nucleotide sequence ID" value="NZ_CP017111.1"/>
</dbReference>
<protein>
    <recommendedName>
        <fullName evidence="4">Acetaldehyde dehydrogenase</fullName>
        <ecNumber evidence="4">1.2.1.10</ecNumber>
    </recommendedName>
    <alternativeName>
        <fullName evidence="4">Acetaldehyde dehydrogenase [acetylating]</fullName>
    </alternativeName>
</protein>
<evidence type="ECO:0000256" key="3">
    <source>
        <dbReference type="ARBA" id="ARBA00023027"/>
    </source>
</evidence>
<evidence type="ECO:0000256" key="2">
    <source>
        <dbReference type="ARBA" id="ARBA00022797"/>
    </source>
</evidence>
<dbReference type="Pfam" id="PF01118">
    <property type="entry name" value="Semialdhyde_dh"/>
    <property type="match status" value="1"/>
</dbReference>
<dbReference type="AlphaFoldDB" id="A0A1D7TLW9"/>
<feature type="binding site" evidence="4">
    <location>
        <begin position="10"/>
        <end position="13"/>
    </location>
    <ligand>
        <name>NAD(+)</name>
        <dbReference type="ChEBI" id="CHEBI:57540"/>
    </ligand>
</feature>
<name>A0A1D7TLW9_9BACT</name>
<dbReference type="SUPFAM" id="SSF51735">
    <property type="entry name" value="NAD(P)-binding Rossmann-fold domains"/>
    <property type="match status" value="1"/>
</dbReference>
<dbReference type="Gene3D" id="3.30.360.10">
    <property type="entry name" value="Dihydrodipicolinate Reductase, domain 2"/>
    <property type="match status" value="1"/>
</dbReference>
<dbReference type="Proteomes" id="UP000094609">
    <property type="component" value="Chromosome"/>
</dbReference>
<dbReference type="KEGG" id="shal:SHALO_2224"/>
<reference evidence="7" key="1">
    <citation type="submission" date="2016-08" db="EMBL/GenBank/DDBJ databases">
        <title>Complete genome sequence of the organohalide-respiring Epsilonproteobacterium Sulfurospirillum halorespirans.</title>
        <authorList>
            <person name="Goris T."/>
            <person name="Zimmermann J."/>
            <person name="Schenz B."/>
            <person name="Lemos M."/>
            <person name="Hackermueller J."/>
            <person name="Diekert G."/>
        </authorList>
    </citation>
    <scope>NUCLEOTIDE SEQUENCE [LARGE SCALE GENOMIC DNA]</scope>
    <source>
        <strain>DSM 13726</strain>
        <strain evidence="7">PCE-M2</strain>
    </source>
</reference>
<dbReference type="PIRSF" id="PIRSF015689">
    <property type="entry name" value="Actaldh_dh_actl"/>
    <property type="match status" value="1"/>
</dbReference>
<comment type="catalytic activity">
    <reaction evidence="4">
        <text>acetaldehyde + NAD(+) + CoA = acetyl-CoA + NADH + H(+)</text>
        <dbReference type="Rhea" id="RHEA:23288"/>
        <dbReference type="ChEBI" id="CHEBI:15343"/>
        <dbReference type="ChEBI" id="CHEBI:15378"/>
        <dbReference type="ChEBI" id="CHEBI:57287"/>
        <dbReference type="ChEBI" id="CHEBI:57288"/>
        <dbReference type="ChEBI" id="CHEBI:57540"/>
        <dbReference type="ChEBI" id="CHEBI:57945"/>
        <dbReference type="EC" id="1.2.1.10"/>
    </reaction>
</comment>
<evidence type="ECO:0000256" key="1">
    <source>
        <dbReference type="ARBA" id="ARBA00009244"/>
    </source>
</evidence>
<evidence type="ECO:0000313" key="6">
    <source>
        <dbReference type="EMBL" id="AOO65985.1"/>
    </source>
</evidence>
<dbReference type="SUPFAM" id="SSF55347">
    <property type="entry name" value="Glyceraldehyde-3-phosphate dehydrogenase-like, C-terminal domain"/>
    <property type="match status" value="1"/>
</dbReference>
<dbReference type="InterPro" id="IPR036291">
    <property type="entry name" value="NAD(P)-bd_dom_sf"/>
</dbReference>
<dbReference type="NCBIfam" id="NF006157">
    <property type="entry name" value="PRK08300.1"/>
    <property type="match status" value="1"/>
</dbReference>
<dbReference type="GO" id="GO:0008774">
    <property type="term" value="F:acetaldehyde dehydrogenase (acetylating) activity"/>
    <property type="evidence" value="ECO:0007669"/>
    <property type="project" value="UniProtKB-UniRule"/>
</dbReference>
<proteinExistence type="inferred from homology"/>
<evidence type="ECO:0000259" key="5">
    <source>
        <dbReference type="SMART" id="SM00859"/>
    </source>
</evidence>
<keyword evidence="3 4" id="KW-0520">NAD</keyword>
<dbReference type="NCBIfam" id="TIGR03215">
    <property type="entry name" value="ac_ald_DH_ac"/>
    <property type="match status" value="1"/>
</dbReference>
<gene>
    <name evidence="6" type="ORF">SHALO_2224</name>
</gene>
<dbReference type="PATRIC" id="fig|1193502.14.peg.2252"/>
<dbReference type="EC" id="1.2.1.10" evidence="4"/>
<dbReference type="SMART" id="SM00859">
    <property type="entry name" value="Semialdhyde_dh"/>
    <property type="match status" value="1"/>
</dbReference>
<feature type="active site" description="Acyl-thioester intermediate" evidence="4">
    <location>
        <position position="125"/>
    </location>
</feature>
<dbReference type="InterPro" id="IPR000534">
    <property type="entry name" value="Semialdehyde_DH_NAD-bd"/>
</dbReference>
<feature type="binding site" evidence="4">
    <location>
        <begin position="157"/>
        <end position="165"/>
    </location>
    <ligand>
        <name>NAD(+)</name>
        <dbReference type="ChEBI" id="CHEBI:57540"/>
    </ligand>
</feature>
<dbReference type="CDD" id="cd23933">
    <property type="entry name" value="ALDH_C"/>
    <property type="match status" value="1"/>
</dbReference>
<keyword evidence="7" id="KW-1185">Reference proteome</keyword>
<feature type="domain" description="Semialdehyde dehydrogenase NAD-binding" evidence="5">
    <location>
        <begin position="4"/>
        <end position="117"/>
    </location>
</feature>
<dbReference type="GO" id="GO:0051287">
    <property type="term" value="F:NAD binding"/>
    <property type="evidence" value="ECO:0007669"/>
    <property type="project" value="UniProtKB-UniRule"/>
</dbReference>
<dbReference type="HAMAP" id="MF_01657">
    <property type="entry name" value="Ac_ald_DH_ac"/>
    <property type="match status" value="1"/>
</dbReference>
<evidence type="ECO:0000313" key="7">
    <source>
        <dbReference type="Proteomes" id="UP000094609"/>
    </source>
</evidence>
<keyword evidence="2 4" id="KW-0058">Aromatic hydrocarbons catabolism</keyword>
<organism evidence="6 7">
    <name type="scientific">Sulfurospirillum halorespirans DSM 13726</name>
    <dbReference type="NCBI Taxonomy" id="1193502"/>
    <lineage>
        <taxon>Bacteria</taxon>
        <taxon>Pseudomonadati</taxon>
        <taxon>Campylobacterota</taxon>
        <taxon>Epsilonproteobacteria</taxon>
        <taxon>Campylobacterales</taxon>
        <taxon>Sulfurospirillaceae</taxon>
        <taxon>Sulfurospirillum</taxon>
    </lineage>
</organism>
<dbReference type="Pfam" id="PF09290">
    <property type="entry name" value="AcetDehyd-dimer"/>
    <property type="match status" value="1"/>
</dbReference>
<comment type="similarity">
    <text evidence="1 4">Belongs to the acetaldehyde dehydrogenase family.</text>
</comment>
<dbReference type="Gene3D" id="3.40.50.720">
    <property type="entry name" value="NAD(P)-binding Rossmann-like Domain"/>
    <property type="match status" value="1"/>
</dbReference>